<organism evidence="3 4">
    <name type="scientific">Microbacterium fluvii</name>
    <dbReference type="NCBI Taxonomy" id="415215"/>
    <lineage>
        <taxon>Bacteria</taxon>
        <taxon>Bacillati</taxon>
        <taxon>Actinomycetota</taxon>
        <taxon>Actinomycetes</taxon>
        <taxon>Micrococcales</taxon>
        <taxon>Microbacteriaceae</taxon>
        <taxon>Microbacterium</taxon>
    </lineage>
</organism>
<evidence type="ECO:0000256" key="1">
    <source>
        <dbReference type="SAM" id="SignalP"/>
    </source>
</evidence>
<dbReference type="SMART" id="SM00198">
    <property type="entry name" value="SCP"/>
    <property type="match status" value="1"/>
</dbReference>
<dbReference type="Gene3D" id="3.40.33.10">
    <property type="entry name" value="CAP"/>
    <property type="match status" value="1"/>
</dbReference>
<proteinExistence type="predicted"/>
<feature type="signal peptide" evidence="1">
    <location>
        <begin position="1"/>
        <end position="31"/>
    </location>
</feature>
<evidence type="ECO:0000313" key="4">
    <source>
        <dbReference type="Proteomes" id="UP001596507"/>
    </source>
</evidence>
<evidence type="ECO:0000313" key="3">
    <source>
        <dbReference type="EMBL" id="MFC7268140.1"/>
    </source>
</evidence>
<dbReference type="PANTHER" id="PTHR31157">
    <property type="entry name" value="SCP DOMAIN-CONTAINING PROTEIN"/>
    <property type="match status" value="1"/>
</dbReference>
<dbReference type="EMBL" id="JBHTBE010000001">
    <property type="protein sequence ID" value="MFC7268140.1"/>
    <property type="molecule type" value="Genomic_DNA"/>
</dbReference>
<feature type="chain" id="PRO_5046596736" evidence="1">
    <location>
        <begin position="32"/>
        <end position="260"/>
    </location>
</feature>
<protein>
    <submittedName>
        <fullName evidence="3">CAP domain-containing protein</fullName>
    </submittedName>
</protein>
<dbReference type="SUPFAM" id="SSF55797">
    <property type="entry name" value="PR-1-like"/>
    <property type="match status" value="1"/>
</dbReference>
<dbReference type="Pfam" id="PF00188">
    <property type="entry name" value="CAP"/>
    <property type="match status" value="1"/>
</dbReference>
<dbReference type="PANTHER" id="PTHR31157:SF1">
    <property type="entry name" value="SCP DOMAIN-CONTAINING PROTEIN"/>
    <property type="match status" value="1"/>
</dbReference>
<keyword evidence="4" id="KW-1185">Reference proteome</keyword>
<dbReference type="RefSeq" id="WP_262873056.1">
    <property type="nucleotide sequence ID" value="NZ_BAABKW010000005.1"/>
</dbReference>
<reference evidence="4" key="1">
    <citation type="journal article" date="2019" name="Int. J. Syst. Evol. Microbiol.">
        <title>The Global Catalogue of Microorganisms (GCM) 10K type strain sequencing project: providing services to taxonomists for standard genome sequencing and annotation.</title>
        <authorList>
            <consortium name="The Broad Institute Genomics Platform"/>
            <consortium name="The Broad Institute Genome Sequencing Center for Infectious Disease"/>
            <person name="Wu L."/>
            <person name="Ma J."/>
        </authorList>
    </citation>
    <scope>NUCLEOTIDE SEQUENCE [LARGE SCALE GENOMIC DNA]</scope>
    <source>
        <strain evidence="4">CGMCC 1.15772</strain>
    </source>
</reference>
<dbReference type="InterPro" id="IPR014044">
    <property type="entry name" value="CAP_dom"/>
</dbReference>
<sequence>MRPFSLPRRTLAGLAVATALVVGTAASPASAAVVTAPTAVVAAASTTTPEQQVVALINKQRAKAGLPALKSYGAITSAAESWAKHLKTKKIFAHSSSAWRSAKIGASGWKSSGENLAAGQTSAAAAVSAWMKSSGHKANILGKSYKGVGVGYVKGGPYGHYWVVIFGVAKPAIKKGSTPKVSGTATTGAKVTTKSTGWPSGTKLKWQWYREGTAISGATSTSYTVKSADAGKRLRVKVKASNKKYFPASLTSGYSRYVAI</sequence>
<keyword evidence="1" id="KW-0732">Signal</keyword>
<gene>
    <name evidence="3" type="ORF">ACFQRL_04100</name>
</gene>
<dbReference type="Gene3D" id="2.60.40.2700">
    <property type="match status" value="1"/>
</dbReference>
<comment type="caution">
    <text evidence="3">The sequence shown here is derived from an EMBL/GenBank/DDBJ whole genome shotgun (WGS) entry which is preliminary data.</text>
</comment>
<evidence type="ECO:0000259" key="2">
    <source>
        <dbReference type="SMART" id="SM00198"/>
    </source>
</evidence>
<feature type="domain" description="SCP" evidence="2">
    <location>
        <begin position="48"/>
        <end position="174"/>
    </location>
</feature>
<dbReference type="InterPro" id="IPR035940">
    <property type="entry name" value="CAP_sf"/>
</dbReference>
<dbReference type="CDD" id="cd05379">
    <property type="entry name" value="CAP_bacterial"/>
    <property type="match status" value="1"/>
</dbReference>
<dbReference type="Proteomes" id="UP001596507">
    <property type="component" value="Unassembled WGS sequence"/>
</dbReference>
<accession>A0ABW2HAP7</accession>
<name>A0ABW2HAP7_9MICO</name>